<dbReference type="Pfam" id="PF01408">
    <property type="entry name" value="GFO_IDH_MocA"/>
    <property type="match status" value="1"/>
</dbReference>
<evidence type="ECO:0000313" key="7">
    <source>
        <dbReference type="EMBL" id="KAL2821526.1"/>
    </source>
</evidence>
<evidence type="ECO:0000256" key="5">
    <source>
        <dbReference type="ARBA" id="ARBA00049233"/>
    </source>
</evidence>
<organism evidence="7 8">
    <name type="scientific">Aspergillus granulosus</name>
    <dbReference type="NCBI Taxonomy" id="176169"/>
    <lineage>
        <taxon>Eukaryota</taxon>
        <taxon>Fungi</taxon>
        <taxon>Dikarya</taxon>
        <taxon>Ascomycota</taxon>
        <taxon>Pezizomycotina</taxon>
        <taxon>Eurotiomycetes</taxon>
        <taxon>Eurotiomycetidae</taxon>
        <taxon>Eurotiales</taxon>
        <taxon>Aspergillaceae</taxon>
        <taxon>Aspergillus</taxon>
        <taxon>Aspergillus subgen. Nidulantes</taxon>
    </lineage>
</organism>
<comment type="catalytic activity">
    <reaction evidence="5">
        <text>D-xylose + NADP(+) = D-xylono-1,5-lactone + NADPH + H(+)</text>
        <dbReference type="Rhea" id="RHEA:22000"/>
        <dbReference type="ChEBI" id="CHEBI:15378"/>
        <dbReference type="ChEBI" id="CHEBI:15867"/>
        <dbReference type="ChEBI" id="CHEBI:53455"/>
        <dbReference type="ChEBI" id="CHEBI:57783"/>
        <dbReference type="ChEBI" id="CHEBI:58349"/>
        <dbReference type="EC" id="1.1.1.179"/>
    </reaction>
</comment>
<sequence>MGSHNESIPTIRWGIIGTGLISSWFTKDITTSRLHLPTISPVPTVYSDYQSVYNDSAVDIIYIGTPHALHKQHCLDAIAAGKHILCEKAFTINAAEAREVLAAAAEKKVFIMEAMWLRFRPLVTSLRKVLYEDKLIGDVRRVFCDFGLDMDLSSLPDSSRLKDPAMGAGKSTPANKPQIIATQTLRNGIDIASSFILTYPGTGRQGILTSTIEAWTPETFLRIEGTDGYILIEGIAASAPRSFTVYPKVNPDADKVKGKKHKFEVEGMGFYFEADAVAESIAKGEKENVVMSHGETVRVLEILDEIRRQGGARFPQEG</sequence>
<dbReference type="Gene3D" id="3.40.50.720">
    <property type="entry name" value="NAD(P)-binding Rossmann-like Domain"/>
    <property type="match status" value="1"/>
</dbReference>
<feature type="domain" description="Gfo/Idh/MocA-like oxidoreductase N-terminal" evidence="6">
    <location>
        <begin position="43"/>
        <end position="112"/>
    </location>
</feature>
<keyword evidence="2" id="KW-0560">Oxidoreductase</keyword>
<evidence type="ECO:0000256" key="4">
    <source>
        <dbReference type="ARBA" id="ARBA00042988"/>
    </source>
</evidence>
<protein>
    <recommendedName>
        <fullName evidence="3">D-xylose 1-dehydrogenase (NADP(+), D-xylono-1,5-lactone-forming)</fullName>
        <ecNumber evidence="3">1.1.1.179</ecNumber>
    </recommendedName>
    <alternativeName>
        <fullName evidence="4">D-xylose-NADP dehydrogenase</fullName>
    </alternativeName>
</protein>
<keyword evidence="8" id="KW-1185">Reference proteome</keyword>
<dbReference type="SUPFAM" id="SSF55347">
    <property type="entry name" value="Glyceraldehyde-3-phosphate dehydrogenase-like, C-terminal domain"/>
    <property type="match status" value="1"/>
</dbReference>
<accession>A0ABR4I1A2</accession>
<name>A0ABR4I1A2_9EURO</name>
<evidence type="ECO:0000259" key="6">
    <source>
        <dbReference type="Pfam" id="PF01408"/>
    </source>
</evidence>
<dbReference type="InterPro" id="IPR000683">
    <property type="entry name" value="Gfo/Idh/MocA-like_OxRdtase_N"/>
</dbReference>
<dbReference type="EMBL" id="JBFXLT010000004">
    <property type="protein sequence ID" value="KAL2821526.1"/>
    <property type="molecule type" value="Genomic_DNA"/>
</dbReference>
<evidence type="ECO:0000313" key="8">
    <source>
        <dbReference type="Proteomes" id="UP001610334"/>
    </source>
</evidence>
<dbReference type="PANTHER" id="PTHR22604">
    <property type="entry name" value="OXIDOREDUCTASES"/>
    <property type="match status" value="1"/>
</dbReference>
<comment type="similarity">
    <text evidence="1">Belongs to the Gfo/Idh/MocA family.</text>
</comment>
<dbReference type="SUPFAM" id="SSF51735">
    <property type="entry name" value="NAD(P)-binding Rossmann-fold domains"/>
    <property type="match status" value="1"/>
</dbReference>
<evidence type="ECO:0000256" key="1">
    <source>
        <dbReference type="ARBA" id="ARBA00010928"/>
    </source>
</evidence>
<comment type="caution">
    <text evidence="7">The sequence shown here is derived from an EMBL/GenBank/DDBJ whole genome shotgun (WGS) entry which is preliminary data.</text>
</comment>
<evidence type="ECO:0000256" key="2">
    <source>
        <dbReference type="ARBA" id="ARBA00023002"/>
    </source>
</evidence>
<dbReference type="InterPro" id="IPR036291">
    <property type="entry name" value="NAD(P)-bd_dom_sf"/>
</dbReference>
<reference evidence="7 8" key="1">
    <citation type="submission" date="2024-07" db="EMBL/GenBank/DDBJ databases">
        <title>Section-level genome sequencing and comparative genomics of Aspergillus sections Usti and Cavernicolus.</title>
        <authorList>
            <consortium name="Lawrence Berkeley National Laboratory"/>
            <person name="Nybo J.L."/>
            <person name="Vesth T.C."/>
            <person name="Theobald S."/>
            <person name="Frisvad J.C."/>
            <person name="Larsen T.O."/>
            <person name="Kjaerboelling I."/>
            <person name="Rothschild-Mancinelli K."/>
            <person name="Lyhne E.K."/>
            <person name="Kogle M.E."/>
            <person name="Barry K."/>
            <person name="Clum A."/>
            <person name="Na H."/>
            <person name="Ledsgaard L."/>
            <person name="Lin J."/>
            <person name="Lipzen A."/>
            <person name="Kuo A."/>
            <person name="Riley R."/>
            <person name="Mondo S."/>
            <person name="Labutti K."/>
            <person name="Haridas S."/>
            <person name="Pangalinan J."/>
            <person name="Salamov A.A."/>
            <person name="Simmons B.A."/>
            <person name="Magnuson J.K."/>
            <person name="Chen J."/>
            <person name="Drula E."/>
            <person name="Henrissat B."/>
            <person name="Wiebenga A."/>
            <person name="Lubbers R.J."/>
            <person name="Gomes A.C."/>
            <person name="Makela M.R."/>
            <person name="Stajich J."/>
            <person name="Grigoriev I.V."/>
            <person name="Mortensen U.H."/>
            <person name="De Vries R.P."/>
            <person name="Baker S.E."/>
            <person name="Andersen M.R."/>
        </authorList>
    </citation>
    <scope>NUCLEOTIDE SEQUENCE [LARGE SCALE GENOMIC DNA]</scope>
    <source>
        <strain evidence="7 8">CBS 588.65</strain>
    </source>
</reference>
<evidence type="ECO:0000256" key="3">
    <source>
        <dbReference type="ARBA" id="ARBA00038984"/>
    </source>
</evidence>
<dbReference type="EC" id="1.1.1.179" evidence="3"/>
<proteinExistence type="inferred from homology"/>
<dbReference type="Gene3D" id="3.30.360.10">
    <property type="entry name" value="Dihydrodipicolinate Reductase, domain 2"/>
    <property type="match status" value="1"/>
</dbReference>
<dbReference type="Proteomes" id="UP001610334">
    <property type="component" value="Unassembled WGS sequence"/>
</dbReference>
<dbReference type="InterPro" id="IPR050984">
    <property type="entry name" value="Gfo/Idh/MocA_domain"/>
</dbReference>
<gene>
    <name evidence="7" type="ORF">BJX63DRAFT_417925</name>
</gene>
<dbReference type="PANTHER" id="PTHR22604:SF105">
    <property type="entry name" value="TRANS-1,2-DIHYDROBENZENE-1,2-DIOL DEHYDROGENASE"/>
    <property type="match status" value="1"/>
</dbReference>